<dbReference type="CDD" id="cd04301">
    <property type="entry name" value="NAT_SF"/>
    <property type="match status" value="1"/>
</dbReference>
<feature type="region of interest" description="Disordered" evidence="1">
    <location>
        <begin position="396"/>
        <end position="511"/>
    </location>
</feature>
<dbReference type="Pfam" id="PF13302">
    <property type="entry name" value="Acetyltransf_3"/>
    <property type="match status" value="1"/>
</dbReference>
<evidence type="ECO:0000313" key="4">
    <source>
        <dbReference type="Proteomes" id="UP000001194"/>
    </source>
</evidence>
<feature type="compositionally biased region" description="Polar residues" evidence="1">
    <location>
        <begin position="408"/>
        <end position="421"/>
    </location>
</feature>
<evidence type="ECO:0000259" key="2">
    <source>
        <dbReference type="Pfam" id="PF13302"/>
    </source>
</evidence>
<organism evidence="4">
    <name type="scientific">Laccaria bicolor (strain S238N-H82 / ATCC MYA-4686)</name>
    <name type="common">Bicoloured deceiver</name>
    <name type="synonym">Laccaria laccata var. bicolor</name>
    <dbReference type="NCBI Taxonomy" id="486041"/>
    <lineage>
        <taxon>Eukaryota</taxon>
        <taxon>Fungi</taxon>
        <taxon>Dikarya</taxon>
        <taxon>Basidiomycota</taxon>
        <taxon>Agaricomycotina</taxon>
        <taxon>Agaricomycetes</taxon>
        <taxon>Agaricomycetidae</taxon>
        <taxon>Agaricales</taxon>
        <taxon>Agaricineae</taxon>
        <taxon>Hydnangiaceae</taxon>
        <taxon>Laccaria</taxon>
    </lineage>
</organism>
<evidence type="ECO:0000313" key="3">
    <source>
        <dbReference type="EMBL" id="EDR09523.1"/>
    </source>
</evidence>
<dbReference type="AlphaFoldDB" id="B0D6R7"/>
<dbReference type="GO" id="GO:0016747">
    <property type="term" value="F:acyltransferase activity, transferring groups other than amino-acyl groups"/>
    <property type="evidence" value="ECO:0007669"/>
    <property type="project" value="InterPro"/>
</dbReference>
<dbReference type="InParanoid" id="B0D6R7"/>
<dbReference type="HOGENOM" id="CLU_513939_0_0_1"/>
<evidence type="ECO:0000256" key="1">
    <source>
        <dbReference type="SAM" id="MobiDB-lite"/>
    </source>
</evidence>
<feature type="domain" description="N-acetyltransferase" evidence="2">
    <location>
        <begin position="210"/>
        <end position="287"/>
    </location>
</feature>
<dbReference type="OrthoDB" id="64477at2759"/>
<dbReference type="SUPFAM" id="SSF55729">
    <property type="entry name" value="Acyl-CoA N-acyltransferases (Nat)"/>
    <property type="match status" value="1"/>
</dbReference>
<dbReference type="GeneID" id="6075313"/>
<reference evidence="3 4" key="1">
    <citation type="journal article" date="2008" name="Nature">
        <title>The genome of Laccaria bicolor provides insights into mycorrhizal symbiosis.</title>
        <authorList>
            <person name="Martin F."/>
            <person name="Aerts A."/>
            <person name="Ahren D."/>
            <person name="Brun A."/>
            <person name="Danchin E.G.J."/>
            <person name="Duchaussoy F."/>
            <person name="Gibon J."/>
            <person name="Kohler A."/>
            <person name="Lindquist E."/>
            <person name="Pereda V."/>
            <person name="Salamov A."/>
            <person name="Shapiro H.J."/>
            <person name="Wuyts J."/>
            <person name="Blaudez D."/>
            <person name="Buee M."/>
            <person name="Brokstein P."/>
            <person name="Canbaeck B."/>
            <person name="Cohen D."/>
            <person name="Courty P.E."/>
            <person name="Coutinho P.M."/>
            <person name="Delaruelle C."/>
            <person name="Detter J.C."/>
            <person name="Deveau A."/>
            <person name="DiFazio S."/>
            <person name="Duplessis S."/>
            <person name="Fraissinet-Tachet L."/>
            <person name="Lucic E."/>
            <person name="Frey-Klett P."/>
            <person name="Fourrey C."/>
            <person name="Feussner I."/>
            <person name="Gay G."/>
            <person name="Grimwood J."/>
            <person name="Hoegger P.J."/>
            <person name="Jain P."/>
            <person name="Kilaru S."/>
            <person name="Labbe J."/>
            <person name="Lin Y.C."/>
            <person name="Legue V."/>
            <person name="Le Tacon F."/>
            <person name="Marmeisse R."/>
            <person name="Melayah D."/>
            <person name="Montanini B."/>
            <person name="Muratet M."/>
            <person name="Nehls U."/>
            <person name="Niculita-Hirzel H."/>
            <person name="Oudot-Le Secq M.P."/>
            <person name="Peter M."/>
            <person name="Quesneville H."/>
            <person name="Rajashekar B."/>
            <person name="Reich M."/>
            <person name="Rouhier N."/>
            <person name="Schmutz J."/>
            <person name="Yin T."/>
            <person name="Chalot M."/>
            <person name="Henrissat B."/>
            <person name="Kuees U."/>
            <person name="Lucas S."/>
            <person name="Van de Peer Y."/>
            <person name="Podila G.K."/>
            <person name="Polle A."/>
            <person name="Pukkila P.J."/>
            <person name="Richardson P.M."/>
            <person name="Rouze P."/>
            <person name="Sanders I.R."/>
            <person name="Stajich J.E."/>
            <person name="Tunlid A."/>
            <person name="Tuskan G."/>
            <person name="Grigoriev I.V."/>
        </authorList>
    </citation>
    <scope>NUCLEOTIDE SEQUENCE [LARGE SCALE GENOMIC DNA]</scope>
    <source>
        <strain evidence="4">S238N-H82 / ATCC MYA-4686</strain>
    </source>
</reference>
<gene>
    <name evidence="3" type="ORF">LACBIDRAFT_318670</name>
</gene>
<protein>
    <submittedName>
        <fullName evidence="3">Predicted protein</fullName>
    </submittedName>
</protein>
<dbReference type="KEGG" id="lbc:LACBIDRAFT_318670"/>
<accession>B0D6R7</accession>
<dbReference type="InterPro" id="IPR016181">
    <property type="entry name" value="Acyl_CoA_acyltransferase"/>
</dbReference>
<sequence>MPACSNPSADSVKGVKISRGLQGQDDNLDALSALFEQLQLLTVDASNPELDLITFAHSAYFFGVITEVDELTQRKCAAPESDQESTWSMDEEPTRTPKRCSSPIKVESNDEVVPHSSSLIIVPQKGSSAALEPPAIKPLNAHDNGTSDELSLDAYLDNHYSEFEAQQPSSSNAISSMWDDYKIPSNPPKFDPASQVSLYDDDNDIYSETKNEWHWTPPALPGKEPLVGIVYLTSSQNYGDLLHVGELNIGIILEPAFRKKGYARKAIEKVLETAFADQTCHRIQAIILDSWAKDRALNLFMQSRFGHEGTRRRAFFGPFDSEWKDTTYLAMLDTDWVMRTCISPRFRVAPKSLWDELFARHQREREELLRWEERNNILKRSISMETVRNIVALSSASTSASEDEAMTDSESVNSATASSKRVNGKKRRIDVGDSYDASASESEGEPELVAGLRSPPPLYDPTEWVAQVRSHRSTSPASSQSGESVHSDGSYTTSSSSPWDHMESASDGSLSDFGYQILNLDSDGEDDDEL</sequence>
<proteinExistence type="predicted"/>
<name>B0D6R7_LACBS</name>
<feature type="compositionally biased region" description="Low complexity" evidence="1">
    <location>
        <begin position="487"/>
        <end position="497"/>
    </location>
</feature>
<dbReference type="Gene3D" id="3.40.630.30">
    <property type="match status" value="1"/>
</dbReference>
<dbReference type="EMBL" id="DS547099">
    <property type="protein sequence ID" value="EDR09523.1"/>
    <property type="molecule type" value="Genomic_DNA"/>
</dbReference>
<keyword evidence="4" id="KW-1185">Reference proteome</keyword>
<feature type="compositionally biased region" description="Polar residues" evidence="1">
    <location>
        <begin position="473"/>
        <end position="483"/>
    </location>
</feature>
<dbReference type="InterPro" id="IPR000182">
    <property type="entry name" value="GNAT_dom"/>
</dbReference>
<dbReference type="Proteomes" id="UP000001194">
    <property type="component" value="Unassembled WGS sequence"/>
</dbReference>
<dbReference type="RefSeq" id="XP_001879872.1">
    <property type="nucleotide sequence ID" value="XM_001879837.1"/>
</dbReference>
<feature type="region of interest" description="Disordered" evidence="1">
    <location>
        <begin position="78"/>
        <end position="102"/>
    </location>
</feature>